<dbReference type="PANTHER" id="PTHR30582">
    <property type="entry name" value="L,D-TRANSPEPTIDASE"/>
    <property type="match status" value="1"/>
</dbReference>
<evidence type="ECO:0000313" key="10">
    <source>
        <dbReference type="Proteomes" id="UP000198727"/>
    </source>
</evidence>
<evidence type="ECO:0000256" key="5">
    <source>
        <dbReference type="ARBA" id="ARBA00023316"/>
    </source>
</evidence>
<feature type="domain" description="L,D-TPase catalytic" evidence="8">
    <location>
        <begin position="49"/>
        <end position="156"/>
    </location>
</feature>
<feature type="active site" description="Nucleophile" evidence="6">
    <location>
        <position position="132"/>
    </location>
</feature>
<dbReference type="CDD" id="cd16913">
    <property type="entry name" value="YkuD_like"/>
    <property type="match status" value="1"/>
</dbReference>
<organism evidence="9 10">
    <name type="scientific">Amycolatopsis arida</name>
    <dbReference type="NCBI Taxonomy" id="587909"/>
    <lineage>
        <taxon>Bacteria</taxon>
        <taxon>Bacillati</taxon>
        <taxon>Actinomycetota</taxon>
        <taxon>Actinomycetes</taxon>
        <taxon>Pseudonocardiales</taxon>
        <taxon>Pseudonocardiaceae</taxon>
        <taxon>Amycolatopsis</taxon>
    </lineage>
</organism>
<sequence length="157" mass="16336">MGTLRSNTSTKTGRAAGVLAGAVAIAAAGLAAAPAASAETTGAPCGPKAAACVDLSAKRAWLMSDGKVTYGPVPMSAGKPGYRTPPGTFAVTWKNKDHWSKAYDAPMPYAVFFTKNGIAFHEGDISRESHGCVRLRHEAAKTFFAELQPGEVVQVVR</sequence>
<proteinExistence type="predicted"/>
<keyword evidence="3 6" id="KW-0133">Cell shape</keyword>
<reference evidence="10" key="1">
    <citation type="submission" date="2016-10" db="EMBL/GenBank/DDBJ databases">
        <authorList>
            <person name="Varghese N."/>
            <person name="Submissions S."/>
        </authorList>
    </citation>
    <scope>NUCLEOTIDE SEQUENCE [LARGE SCALE GENOMIC DNA]</scope>
    <source>
        <strain evidence="10">CGMCC 4.5579</strain>
    </source>
</reference>
<dbReference type="GO" id="GO:0071555">
    <property type="term" value="P:cell wall organization"/>
    <property type="evidence" value="ECO:0007669"/>
    <property type="project" value="UniProtKB-UniRule"/>
</dbReference>
<comment type="pathway">
    <text evidence="1 6">Cell wall biogenesis; peptidoglycan biosynthesis.</text>
</comment>
<name>A0A1I5SZV6_9PSEU</name>
<evidence type="ECO:0000256" key="1">
    <source>
        <dbReference type="ARBA" id="ARBA00004752"/>
    </source>
</evidence>
<keyword evidence="10" id="KW-1185">Reference proteome</keyword>
<dbReference type="STRING" id="587909.SAMN05421810_103338"/>
<dbReference type="AlphaFoldDB" id="A0A1I5SZV6"/>
<evidence type="ECO:0000259" key="8">
    <source>
        <dbReference type="PROSITE" id="PS52029"/>
    </source>
</evidence>
<gene>
    <name evidence="9" type="ORF">SAMN05421810_103338</name>
</gene>
<accession>A0A1I5SZV6</accession>
<keyword evidence="2" id="KW-0808">Transferase</keyword>
<feature type="chain" id="PRO_5011751132" evidence="7">
    <location>
        <begin position="39"/>
        <end position="157"/>
    </location>
</feature>
<evidence type="ECO:0000256" key="3">
    <source>
        <dbReference type="ARBA" id="ARBA00022960"/>
    </source>
</evidence>
<dbReference type="GO" id="GO:0016740">
    <property type="term" value="F:transferase activity"/>
    <property type="evidence" value="ECO:0007669"/>
    <property type="project" value="UniProtKB-KW"/>
</dbReference>
<dbReference type="PANTHER" id="PTHR30582:SF33">
    <property type="entry name" value="EXPORTED PROTEIN"/>
    <property type="match status" value="1"/>
</dbReference>
<dbReference type="EMBL" id="FOWW01000003">
    <property type="protein sequence ID" value="SFP76300.1"/>
    <property type="molecule type" value="Genomic_DNA"/>
</dbReference>
<keyword evidence="7" id="KW-0732">Signal</keyword>
<dbReference type="InterPro" id="IPR038063">
    <property type="entry name" value="Transpep_catalytic_dom"/>
</dbReference>
<feature type="active site" description="Proton donor/acceptor" evidence="6">
    <location>
        <position position="121"/>
    </location>
</feature>
<dbReference type="PROSITE" id="PS52029">
    <property type="entry name" value="LD_TPASE"/>
    <property type="match status" value="1"/>
</dbReference>
<feature type="signal peptide" evidence="7">
    <location>
        <begin position="1"/>
        <end position="38"/>
    </location>
</feature>
<dbReference type="InterPro" id="IPR050979">
    <property type="entry name" value="LD-transpeptidase"/>
</dbReference>
<dbReference type="RefSeq" id="WP_092529983.1">
    <property type="nucleotide sequence ID" value="NZ_FOWW01000003.1"/>
</dbReference>
<dbReference type="GO" id="GO:0005576">
    <property type="term" value="C:extracellular region"/>
    <property type="evidence" value="ECO:0007669"/>
    <property type="project" value="TreeGrafter"/>
</dbReference>
<dbReference type="Proteomes" id="UP000198727">
    <property type="component" value="Unassembled WGS sequence"/>
</dbReference>
<keyword evidence="4 6" id="KW-0573">Peptidoglycan synthesis</keyword>
<dbReference type="UniPathway" id="UPA00219"/>
<dbReference type="GO" id="GO:0018104">
    <property type="term" value="P:peptidoglycan-protein cross-linking"/>
    <property type="evidence" value="ECO:0007669"/>
    <property type="project" value="TreeGrafter"/>
</dbReference>
<evidence type="ECO:0000256" key="2">
    <source>
        <dbReference type="ARBA" id="ARBA00022679"/>
    </source>
</evidence>
<dbReference type="Gene3D" id="2.40.440.10">
    <property type="entry name" value="L,D-transpeptidase catalytic domain-like"/>
    <property type="match status" value="1"/>
</dbReference>
<protein>
    <submittedName>
        <fullName evidence="9">L,D-transpeptidase catalytic domain</fullName>
    </submittedName>
</protein>
<keyword evidence="5 6" id="KW-0961">Cell wall biogenesis/degradation</keyword>
<evidence type="ECO:0000313" key="9">
    <source>
        <dbReference type="EMBL" id="SFP76300.1"/>
    </source>
</evidence>
<evidence type="ECO:0000256" key="7">
    <source>
        <dbReference type="SAM" id="SignalP"/>
    </source>
</evidence>
<evidence type="ECO:0000256" key="6">
    <source>
        <dbReference type="PROSITE-ProRule" id="PRU01373"/>
    </source>
</evidence>
<dbReference type="GO" id="GO:0008360">
    <property type="term" value="P:regulation of cell shape"/>
    <property type="evidence" value="ECO:0007669"/>
    <property type="project" value="UniProtKB-UniRule"/>
</dbReference>
<evidence type="ECO:0000256" key="4">
    <source>
        <dbReference type="ARBA" id="ARBA00022984"/>
    </source>
</evidence>
<dbReference type="GO" id="GO:0071972">
    <property type="term" value="F:peptidoglycan L,D-transpeptidase activity"/>
    <property type="evidence" value="ECO:0007669"/>
    <property type="project" value="TreeGrafter"/>
</dbReference>
<dbReference type="Pfam" id="PF03734">
    <property type="entry name" value="YkuD"/>
    <property type="match status" value="1"/>
</dbReference>
<dbReference type="OrthoDB" id="8887048at2"/>
<dbReference type="SUPFAM" id="SSF141523">
    <property type="entry name" value="L,D-transpeptidase catalytic domain-like"/>
    <property type="match status" value="1"/>
</dbReference>
<dbReference type="InterPro" id="IPR005490">
    <property type="entry name" value="LD_TPept_cat_dom"/>
</dbReference>